<comment type="caution">
    <text evidence="1">The sequence shown here is derived from an EMBL/GenBank/DDBJ whole genome shotgun (WGS) entry which is preliminary data.</text>
</comment>
<keyword evidence="2" id="KW-1185">Reference proteome</keyword>
<gene>
    <name evidence="1" type="ORF">POCTA_138.1.T1560133</name>
</gene>
<dbReference type="AlphaFoldDB" id="A0A8S1YFP7"/>
<evidence type="ECO:0000313" key="2">
    <source>
        <dbReference type="Proteomes" id="UP000683925"/>
    </source>
</evidence>
<name>A0A8S1YFP7_PAROT</name>
<dbReference type="Proteomes" id="UP000683925">
    <property type="component" value="Unassembled WGS sequence"/>
</dbReference>
<sequence length="197" mass="23259">MVCLRKKDSYQMAMEKSILANLLLLNFKYNLNMAFLRMMQETKDQKPPLTKIIIIDVQTGLQDIQTLENNRRLTSSIIDAYILYLNLESEKFIFQRKKQIDKISTGSQFLPTTLTTNFVRNCTAQHAKNIFEVELLQFYDLNYDLKKIYSQIGMTVNKNKYYCYFLLFDLKQNGCPVFDSLQKPTDQMNRLTLYSCF</sequence>
<proteinExistence type="predicted"/>
<reference evidence="1" key="1">
    <citation type="submission" date="2021-01" db="EMBL/GenBank/DDBJ databases">
        <authorList>
            <consortium name="Genoscope - CEA"/>
            <person name="William W."/>
        </authorList>
    </citation>
    <scope>NUCLEOTIDE SEQUENCE</scope>
</reference>
<accession>A0A8S1YFP7</accession>
<evidence type="ECO:0000313" key="1">
    <source>
        <dbReference type="EMBL" id="CAD8212128.1"/>
    </source>
</evidence>
<protein>
    <submittedName>
        <fullName evidence="1">Uncharacterized protein</fullName>
    </submittedName>
</protein>
<organism evidence="1 2">
    <name type="scientific">Paramecium octaurelia</name>
    <dbReference type="NCBI Taxonomy" id="43137"/>
    <lineage>
        <taxon>Eukaryota</taxon>
        <taxon>Sar</taxon>
        <taxon>Alveolata</taxon>
        <taxon>Ciliophora</taxon>
        <taxon>Intramacronucleata</taxon>
        <taxon>Oligohymenophorea</taxon>
        <taxon>Peniculida</taxon>
        <taxon>Parameciidae</taxon>
        <taxon>Paramecium</taxon>
    </lineage>
</organism>
<dbReference type="EMBL" id="CAJJDP010000158">
    <property type="protein sequence ID" value="CAD8212128.1"/>
    <property type="molecule type" value="Genomic_DNA"/>
</dbReference>